<evidence type="ECO:0000259" key="2">
    <source>
        <dbReference type="Pfam" id="PF10241"/>
    </source>
</evidence>
<dbReference type="Proteomes" id="UP000789342">
    <property type="component" value="Unassembled WGS sequence"/>
</dbReference>
<dbReference type="GO" id="GO:0032418">
    <property type="term" value="P:lysosome localization"/>
    <property type="evidence" value="ECO:0007669"/>
    <property type="project" value="TreeGrafter"/>
</dbReference>
<evidence type="ECO:0000256" key="1">
    <source>
        <dbReference type="ARBA" id="ARBA00005913"/>
    </source>
</evidence>
<keyword evidence="4" id="KW-1185">Reference proteome</keyword>
<dbReference type="Pfam" id="PF10241">
    <property type="entry name" value="KxDL"/>
    <property type="match status" value="1"/>
</dbReference>
<feature type="domain" description="KxDL" evidence="2">
    <location>
        <begin position="2"/>
        <end position="47"/>
    </location>
</feature>
<sequence length="63" mass="7533">ASKYDDLARKFESHSKCIREMKVDLEYIFKKIRIIKTKMSAQYPDIFEQVEAKFPRGDDDDDE</sequence>
<dbReference type="PANTHER" id="PTHR13511">
    <property type="entry name" value="KXDL MOTIF-CONTAINING PROTEIN 1"/>
    <property type="match status" value="1"/>
</dbReference>
<dbReference type="OrthoDB" id="10258877at2759"/>
<dbReference type="EMBL" id="CAJVPV010039706">
    <property type="protein sequence ID" value="CAG8758919.1"/>
    <property type="molecule type" value="Genomic_DNA"/>
</dbReference>
<dbReference type="AlphaFoldDB" id="A0A9N9J156"/>
<proteinExistence type="inferred from homology"/>
<comment type="caution">
    <text evidence="3">The sequence shown here is derived from an EMBL/GenBank/DDBJ whole genome shotgun (WGS) entry which is preliminary data.</text>
</comment>
<evidence type="ECO:0000313" key="4">
    <source>
        <dbReference type="Proteomes" id="UP000789342"/>
    </source>
</evidence>
<reference evidence="3" key="1">
    <citation type="submission" date="2021-06" db="EMBL/GenBank/DDBJ databases">
        <authorList>
            <person name="Kallberg Y."/>
            <person name="Tangrot J."/>
            <person name="Rosling A."/>
        </authorList>
    </citation>
    <scope>NUCLEOTIDE SEQUENCE</scope>
    <source>
        <strain evidence="3">CL551</strain>
    </source>
</reference>
<dbReference type="PANTHER" id="PTHR13511:SF0">
    <property type="entry name" value="KXDL MOTIF-CONTAINING PROTEIN 1"/>
    <property type="match status" value="1"/>
</dbReference>
<dbReference type="InterPro" id="IPR039843">
    <property type="entry name" value="KXD1-like"/>
</dbReference>
<gene>
    <name evidence="3" type="ORF">AMORRO_LOCUS15784</name>
</gene>
<accession>A0A9N9J156</accession>
<organism evidence="3 4">
    <name type="scientific">Acaulospora morrowiae</name>
    <dbReference type="NCBI Taxonomy" id="94023"/>
    <lineage>
        <taxon>Eukaryota</taxon>
        <taxon>Fungi</taxon>
        <taxon>Fungi incertae sedis</taxon>
        <taxon>Mucoromycota</taxon>
        <taxon>Glomeromycotina</taxon>
        <taxon>Glomeromycetes</taxon>
        <taxon>Diversisporales</taxon>
        <taxon>Acaulosporaceae</taxon>
        <taxon>Acaulospora</taxon>
    </lineage>
</organism>
<dbReference type="GO" id="GO:0099078">
    <property type="term" value="C:BORC complex"/>
    <property type="evidence" value="ECO:0007669"/>
    <property type="project" value="TreeGrafter"/>
</dbReference>
<evidence type="ECO:0000313" key="3">
    <source>
        <dbReference type="EMBL" id="CAG8758919.1"/>
    </source>
</evidence>
<comment type="similarity">
    <text evidence="1">Belongs to the KXD1 family.</text>
</comment>
<feature type="non-terminal residue" evidence="3">
    <location>
        <position position="63"/>
    </location>
</feature>
<protein>
    <submittedName>
        <fullName evidence="3">16439_t:CDS:1</fullName>
    </submittedName>
</protein>
<name>A0A9N9J156_9GLOM</name>
<dbReference type="InterPro" id="IPR019371">
    <property type="entry name" value="KxDL_dom"/>
</dbReference>